<organism evidence="1 2">
    <name type="scientific">Bosea rubneri</name>
    <dbReference type="NCBI Taxonomy" id="3075434"/>
    <lineage>
        <taxon>Bacteria</taxon>
        <taxon>Pseudomonadati</taxon>
        <taxon>Pseudomonadota</taxon>
        <taxon>Alphaproteobacteria</taxon>
        <taxon>Hyphomicrobiales</taxon>
        <taxon>Boseaceae</taxon>
        <taxon>Bosea</taxon>
    </lineage>
</organism>
<protein>
    <submittedName>
        <fullName evidence="1">Rhamnan synthesis F family protein</fullName>
    </submittedName>
</protein>
<proteinExistence type="predicted"/>
<comment type="caution">
    <text evidence="1">The sequence shown here is derived from an EMBL/GenBank/DDBJ whole genome shotgun (WGS) entry which is preliminary data.</text>
</comment>
<evidence type="ECO:0000313" key="2">
    <source>
        <dbReference type="Proteomes" id="UP001254257"/>
    </source>
</evidence>
<dbReference type="InterPro" id="IPR007739">
    <property type="entry name" value="RgpF"/>
</dbReference>
<gene>
    <name evidence="1" type="ORF">RKE40_27210</name>
</gene>
<dbReference type="Pfam" id="PF05045">
    <property type="entry name" value="RgpF"/>
    <property type="match status" value="1"/>
</dbReference>
<accession>A0ABU3SFM4</accession>
<reference evidence="1 2" key="1">
    <citation type="submission" date="2023-09" db="EMBL/GenBank/DDBJ databases">
        <title>Whole genome shotgun sequencing (WGS) of Bosea sp. ZW T0_25, isolated from stored onions (Allium cepa).</title>
        <authorList>
            <person name="Stoll D.A."/>
            <person name="Huch M."/>
        </authorList>
    </citation>
    <scope>NUCLEOTIDE SEQUENCE [LARGE SCALE GENOMIC DNA]</scope>
    <source>
        <strain evidence="1 2">ZW T0_25</strain>
    </source>
</reference>
<evidence type="ECO:0000313" key="1">
    <source>
        <dbReference type="EMBL" id="MDU0343593.1"/>
    </source>
</evidence>
<keyword evidence="2" id="KW-1185">Reference proteome</keyword>
<dbReference type="Proteomes" id="UP001254257">
    <property type="component" value="Unassembled WGS sequence"/>
</dbReference>
<name>A0ABU3SFM4_9HYPH</name>
<dbReference type="RefSeq" id="WP_316021300.1">
    <property type="nucleotide sequence ID" value="NZ_JAWDID010000075.1"/>
</dbReference>
<dbReference type="EMBL" id="JAWDID010000075">
    <property type="protein sequence ID" value="MDU0343593.1"/>
    <property type="molecule type" value="Genomic_DNA"/>
</dbReference>
<sequence length="293" mass="33255">MLKKFRSAFSSDVPAAIRLRAIARHYWQKLKANTLGRLFISDAGRKLRSQVAAIRPLPPHPKVRVAITAHVFYLDLAKEIIALRDIFPDPVPVFLTVPLDRAEELSRIVAGFPDVVLFPSENRGRDIAPFFSLLESGALDGFDAVLKLHTKRSPHLIDGDLRRKLLFAMLCGERSAAYRTLKAFEEPDTGLVGWRDSYRSDPVFWMANKARVHEIAERMNAEDFVKLGFFEGSMFWFRPKALDALRELRLKSDAFEAEAGQLDGTLHHAIERCFSIAAWGRGYTVRDLRGHLL</sequence>